<dbReference type="PANTHER" id="PTHR47331">
    <property type="entry name" value="PHD-TYPE DOMAIN-CONTAINING PROTEIN"/>
    <property type="match status" value="1"/>
</dbReference>
<name>A0A922MZM1_SPOEX</name>
<comment type="caution">
    <text evidence="1">The sequence shown here is derived from an EMBL/GenBank/DDBJ whole genome shotgun (WGS) entry which is preliminary data.</text>
</comment>
<dbReference type="AlphaFoldDB" id="A0A922MZM1"/>
<dbReference type="InterPro" id="IPR021109">
    <property type="entry name" value="Peptidase_aspartic_dom_sf"/>
</dbReference>
<dbReference type="Gene3D" id="2.40.70.10">
    <property type="entry name" value="Acid Proteases"/>
    <property type="match status" value="1"/>
</dbReference>
<dbReference type="PANTHER" id="PTHR47331:SF1">
    <property type="entry name" value="GAG-LIKE PROTEIN"/>
    <property type="match status" value="1"/>
</dbReference>
<sequence length="280" mass="30743">MDLTQRNNYVKENQLCFNCLLPGHSVYKCKVPGTCRVCKRRHHSLLHKSETSKGSTEATFNQTVQSSMSHQEDKKEAITSLHVGVGGTGRALLATALVKARGEDGNITLLRILVDQGSQASFISEKATQLLKLKRKSIEGTVTGVGSMQVPIKHVVQLNILSRGKTEFNMHVEAYVMTKQLTTRIPHHTITVHSWKHLEGLDLADPQYYRPGPIDMLLGVKEYAQIVEQNLVKGPPGSPLSLATVNQPCDPQSVPVQHSDIVLSSSTSTLTELSALDETC</sequence>
<dbReference type="EMBL" id="JACEFF010000018">
    <property type="protein sequence ID" value="KAH9645718.1"/>
    <property type="molecule type" value="Genomic_DNA"/>
</dbReference>
<gene>
    <name evidence="1" type="ORF">HF086_003391</name>
</gene>
<accession>A0A922MZM1</accession>
<protein>
    <recommendedName>
        <fullName evidence="3">Peptidase A2 domain-containing protein</fullName>
    </recommendedName>
</protein>
<organism evidence="1 2">
    <name type="scientific">Spodoptera exigua</name>
    <name type="common">Beet armyworm</name>
    <name type="synonym">Noctua fulgens</name>
    <dbReference type="NCBI Taxonomy" id="7107"/>
    <lineage>
        <taxon>Eukaryota</taxon>
        <taxon>Metazoa</taxon>
        <taxon>Ecdysozoa</taxon>
        <taxon>Arthropoda</taxon>
        <taxon>Hexapoda</taxon>
        <taxon>Insecta</taxon>
        <taxon>Pterygota</taxon>
        <taxon>Neoptera</taxon>
        <taxon>Endopterygota</taxon>
        <taxon>Lepidoptera</taxon>
        <taxon>Glossata</taxon>
        <taxon>Ditrysia</taxon>
        <taxon>Noctuoidea</taxon>
        <taxon>Noctuidae</taxon>
        <taxon>Amphipyrinae</taxon>
        <taxon>Spodoptera</taxon>
    </lineage>
</organism>
<evidence type="ECO:0008006" key="3">
    <source>
        <dbReference type="Google" id="ProtNLM"/>
    </source>
</evidence>
<reference evidence="1" key="1">
    <citation type="journal article" date="2021" name="G3 (Bethesda)">
        <title>Genome and transcriptome analysis of the beet armyworm Spodoptera exigua reveals targets for pest control. .</title>
        <authorList>
            <person name="Simon S."/>
            <person name="Breeschoten T."/>
            <person name="Jansen H.J."/>
            <person name="Dirks R.P."/>
            <person name="Schranz M.E."/>
            <person name="Ros V.I.D."/>
        </authorList>
    </citation>
    <scope>NUCLEOTIDE SEQUENCE</scope>
    <source>
        <strain evidence="1">TB_SE_WUR_2020</strain>
    </source>
</reference>
<evidence type="ECO:0000313" key="2">
    <source>
        <dbReference type="Proteomes" id="UP000814243"/>
    </source>
</evidence>
<proteinExistence type="predicted"/>
<evidence type="ECO:0000313" key="1">
    <source>
        <dbReference type="EMBL" id="KAH9645718.1"/>
    </source>
</evidence>
<dbReference type="Proteomes" id="UP000814243">
    <property type="component" value="Unassembled WGS sequence"/>
</dbReference>